<feature type="binding site" evidence="6">
    <location>
        <position position="94"/>
    </location>
    <ligand>
        <name>[4Fe-4S] cluster</name>
        <dbReference type="ChEBI" id="CHEBI:49883"/>
        <note>4Fe-4S-S-AdoMet</note>
    </ligand>
</feature>
<dbReference type="SFLD" id="SFLDG01101">
    <property type="entry name" value="Uncharacterised_Radical_SAM_Su"/>
    <property type="match status" value="1"/>
</dbReference>
<dbReference type="SUPFAM" id="SSF102114">
    <property type="entry name" value="Radical SAM enzymes"/>
    <property type="match status" value="1"/>
</dbReference>
<dbReference type="PIRSF" id="PIRSF004869">
    <property type="entry name" value="PflX_prd"/>
    <property type="match status" value="1"/>
</dbReference>
<keyword evidence="3 6" id="KW-0479">Metal-binding</keyword>
<feature type="binding site" evidence="6">
    <location>
        <position position="91"/>
    </location>
    <ligand>
        <name>[4Fe-4S] cluster</name>
        <dbReference type="ChEBI" id="CHEBI:49883"/>
        <note>4Fe-4S-S-AdoMet</note>
    </ligand>
</feature>
<dbReference type="Pfam" id="PF04055">
    <property type="entry name" value="Radical_SAM"/>
    <property type="match status" value="1"/>
</dbReference>
<keyword evidence="5 6" id="KW-0411">Iron-sulfur</keyword>
<evidence type="ECO:0000313" key="9">
    <source>
        <dbReference type="Proteomes" id="UP000430345"/>
    </source>
</evidence>
<dbReference type="SFLD" id="SFLDS00029">
    <property type="entry name" value="Radical_SAM"/>
    <property type="match status" value="1"/>
</dbReference>
<dbReference type="InterPro" id="IPR007197">
    <property type="entry name" value="rSAM"/>
</dbReference>
<keyword evidence="4 6" id="KW-0408">Iron</keyword>
<evidence type="ECO:0000259" key="7">
    <source>
        <dbReference type="PROSITE" id="PS51918"/>
    </source>
</evidence>
<dbReference type="RefSeq" id="WP_152891735.1">
    <property type="nucleotide sequence ID" value="NZ_WHJC01000346.1"/>
</dbReference>
<evidence type="ECO:0000256" key="4">
    <source>
        <dbReference type="ARBA" id="ARBA00023004"/>
    </source>
</evidence>
<dbReference type="SMART" id="SM00729">
    <property type="entry name" value="Elp3"/>
    <property type="match status" value="1"/>
</dbReference>
<dbReference type="InterPro" id="IPR013785">
    <property type="entry name" value="Aldolase_TIM"/>
</dbReference>
<keyword evidence="2 6" id="KW-0949">S-adenosyl-L-methionine</keyword>
<dbReference type="InterPro" id="IPR027596">
    <property type="entry name" value="AmmeMemoSam_rS"/>
</dbReference>
<evidence type="ECO:0000313" key="8">
    <source>
        <dbReference type="EMBL" id="MPQ44882.1"/>
    </source>
</evidence>
<reference evidence="8 9" key="1">
    <citation type="submission" date="2019-10" db="EMBL/GenBank/DDBJ databases">
        <title>The Genome Sequence of Clostridium tarantellae Isolated from Fish Brain.</title>
        <authorList>
            <person name="Bano L."/>
            <person name="Kiel M."/>
            <person name="Sales G."/>
            <person name="Doxey A.C."/>
            <person name="Mansfield M.J."/>
            <person name="Schiavone M."/>
            <person name="Rossetto O."/>
            <person name="Pirazzini M."/>
            <person name="Dobrindt U."/>
            <person name="Montecucco C."/>
        </authorList>
    </citation>
    <scope>NUCLEOTIDE SEQUENCE [LARGE SCALE GENOMIC DNA]</scope>
    <source>
        <strain evidence="8 9">DSM 3997</strain>
    </source>
</reference>
<comment type="cofactor">
    <cofactor evidence="6">
        <name>[4Fe-4S] cluster</name>
        <dbReference type="ChEBI" id="CHEBI:49883"/>
    </cofactor>
    <text evidence="6">Binds 1 [4Fe-4S] cluster. The cluster is coordinated with 3 cysteines and an exchangeable S-adenosyl-L-methionine.</text>
</comment>
<evidence type="ECO:0000256" key="6">
    <source>
        <dbReference type="PIRSR" id="PIRSR004869-50"/>
    </source>
</evidence>
<gene>
    <name evidence="8" type="primary">amrS</name>
    <name evidence="8" type="ORF">GBZ86_14165</name>
</gene>
<keyword evidence="1" id="KW-0004">4Fe-4S</keyword>
<dbReference type="PANTHER" id="PTHR30352">
    <property type="entry name" value="PYRUVATE FORMATE-LYASE-ACTIVATING ENZYME"/>
    <property type="match status" value="1"/>
</dbReference>
<dbReference type="Gene3D" id="3.20.20.70">
    <property type="entry name" value="Aldolase class I"/>
    <property type="match status" value="1"/>
</dbReference>
<dbReference type="AlphaFoldDB" id="A0A6I1MRR3"/>
<feature type="domain" description="Radical SAM core" evidence="7">
    <location>
        <begin position="72"/>
        <end position="288"/>
    </location>
</feature>
<dbReference type="GO" id="GO:0051539">
    <property type="term" value="F:4 iron, 4 sulfur cluster binding"/>
    <property type="evidence" value="ECO:0007669"/>
    <property type="project" value="UniProtKB-KW"/>
</dbReference>
<accession>A0A6I1MRR3</accession>
<protein>
    <submittedName>
        <fullName evidence="8">AmmeMemoRadiSam system radical SAM enzyme</fullName>
    </submittedName>
</protein>
<evidence type="ECO:0000256" key="3">
    <source>
        <dbReference type="ARBA" id="ARBA00022723"/>
    </source>
</evidence>
<evidence type="ECO:0000256" key="2">
    <source>
        <dbReference type="ARBA" id="ARBA00022691"/>
    </source>
</evidence>
<dbReference type="PANTHER" id="PTHR30352:SF5">
    <property type="entry name" value="PYRUVATE FORMATE-LYASE 1-ACTIVATING ENZYME"/>
    <property type="match status" value="1"/>
</dbReference>
<organism evidence="8 9">
    <name type="scientific">Clostridium tarantellae</name>
    <dbReference type="NCBI Taxonomy" id="39493"/>
    <lineage>
        <taxon>Bacteria</taxon>
        <taxon>Bacillati</taxon>
        <taxon>Bacillota</taxon>
        <taxon>Clostridia</taxon>
        <taxon>Eubacteriales</taxon>
        <taxon>Clostridiaceae</taxon>
        <taxon>Clostridium</taxon>
    </lineage>
</organism>
<evidence type="ECO:0000256" key="5">
    <source>
        <dbReference type="ARBA" id="ARBA00023014"/>
    </source>
</evidence>
<dbReference type="CDD" id="cd01335">
    <property type="entry name" value="Radical_SAM"/>
    <property type="match status" value="1"/>
</dbReference>
<proteinExistence type="predicted"/>
<dbReference type="OrthoDB" id="9778883at2"/>
<feature type="binding site" evidence="6">
    <location>
        <position position="87"/>
    </location>
    <ligand>
        <name>[4Fe-4S] cluster</name>
        <dbReference type="ChEBI" id="CHEBI:49883"/>
        <note>4Fe-4S-S-AdoMet</note>
    </ligand>
</feature>
<dbReference type="InterPro" id="IPR006638">
    <property type="entry name" value="Elp3/MiaA/NifB-like_rSAM"/>
</dbReference>
<dbReference type="InterPro" id="IPR058240">
    <property type="entry name" value="rSAM_sf"/>
</dbReference>
<dbReference type="NCBIfam" id="TIGR04337">
    <property type="entry name" value="AmmeMemoSam_rS"/>
    <property type="match status" value="1"/>
</dbReference>
<comment type="caution">
    <text evidence="8">The sequence shown here is derived from an EMBL/GenBank/DDBJ whole genome shotgun (WGS) entry which is preliminary data.</text>
</comment>
<name>A0A6I1MRR3_9CLOT</name>
<dbReference type="EMBL" id="WHJC01000346">
    <property type="protein sequence ID" value="MPQ44882.1"/>
    <property type="molecule type" value="Genomic_DNA"/>
</dbReference>
<evidence type="ECO:0000256" key="1">
    <source>
        <dbReference type="ARBA" id="ARBA00022485"/>
    </source>
</evidence>
<dbReference type="InterPro" id="IPR034457">
    <property type="entry name" value="Organic_radical-activating"/>
</dbReference>
<dbReference type="GO" id="GO:0003824">
    <property type="term" value="F:catalytic activity"/>
    <property type="evidence" value="ECO:0007669"/>
    <property type="project" value="InterPro"/>
</dbReference>
<dbReference type="Proteomes" id="UP000430345">
    <property type="component" value="Unassembled WGS sequence"/>
</dbReference>
<sequence>MNKEALFYKKEGNNIRCELCPHNCLISEGRTGICNVREVKKDYEGNLKLYTLNYGEITSMSLDPIEKKPLYNFYPGSYILSIGSFGCNFKCTFCQNFSISQYRAKSQYISAKDMCDTSLNLKNNMGLAFTYNEPTIWYEYVLDVSRMIKNLNKNHKIVLVTNGYINEEPLKRLLPYVDALNIDLKGNNKYYKDICFGTLNEVKNTIKISKEMGCHIEITTLLVPKFNTDDETINHIGKFLKSIDEDIPIHLSRYFPRYKMNEELTSLEQMKKSYRILKKYLKNVYLGNLTVEELKICTE</sequence>
<dbReference type="PROSITE" id="PS51918">
    <property type="entry name" value="RADICAL_SAM"/>
    <property type="match status" value="1"/>
</dbReference>
<keyword evidence="9" id="KW-1185">Reference proteome</keyword>
<dbReference type="InterPro" id="IPR016431">
    <property type="entry name" value="Pyrv-formate_lyase-activ_prd"/>
</dbReference>
<dbReference type="GO" id="GO:0046872">
    <property type="term" value="F:metal ion binding"/>
    <property type="evidence" value="ECO:0007669"/>
    <property type="project" value="UniProtKB-KW"/>
</dbReference>